<proteinExistence type="predicted"/>
<evidence type="ECO:0000313" key="3">
    <source>
        <dbReference type="WBParaSite" id="PSU_v2.g7798.t1"/>
    </source>
</evidence>
<keyword evidence="2" id="KW-1185">Reference proteome</keyword>
<feature type="transmembrane region" description="Helical" evidence="1">
    <location>
        <begin position="97"/>
        <end position="121"/>
    </location>
</feature>
<dbReference type="WBParaSite" id="PSU_v2.g7798.t1">
    <property type="protein sequence ID" value="PSU_v2.g7798.t1"/>
    <property type="gene ID" value="PSU_v2.g7798"/>
</dbReference>
<dbReference type="AlphaFoldDB" id="A0A914Z7B4"/>
<evidence type="ECO:0000256" key="1">
    <source>
        <dbReference type="SAM" id="Phobius"/>
    </source>
</evidence>
<keyword evidence="1" id="KW-0812">Transmembrane</keyword>
<organism evidence="2 3">
    <name type="scientific">Panagrolaimus superbus</name>
    <dbReference type="NCBI Taxonomy" id="310955"/>
    <lineage>
        <taxon>Eukaryota</taxon>
        <taxon>Metazoa</taxon>
        <taxon>Ecdysozoa</taxon>
        <taxon>Nematoda</taxon>
        <taxon>Chromadorea</taxon>
        <taxon>Rhabditida</taxon>
        <taxon>Tylenchina</taxon>
        <taxon>Panagrolaimomorpha</taxon>
        <taxon>Panagrolaimoidea</taxon>
        <taxon>Panagrolaimidae</taxon>
        <taxon>Panagrolaimus</taxon>
    </lineage>
</organism>
<evidence type="ECO:0000313" key="2">
    <source>
        <dbReference type="Proteomes" id="UP000887577"/>
    </source>
</evidence>
<name>A0A914Z7B4_9BILA</name>
<dbReference type="Proteomes" id="UP000887577">
    <property type="component" value="Unplaced"/>
</dbReference>
<keyword evidence="1" id="KW-0472">Membrane</keyword>
<accession>A0A914Z7B4</accession>
<reference evidence="3" key="1">
    <citation type="submission" date="2022-11" db="UniProtKB">
        <authorList>
            <consortium name="WormBaseParasite"/>
        </authorList>
    </citation>
    <scope>IDENTIFICATION</scope>
</reference>
<protein>
    <submittedName>
        <fullName evidence="3">Uncharacterized protein</fullName>
    </submittedName>
</protein>
<keyword evidence="1" id="KW-1133">Transmembrane helix</keyword>
<sequence>MSNPPMVEVNLGNNSPKIYTIPSPSFTPPFPHQHPLYSNDPWPASSQTGVCFDANHYSQNSCHTNLPPNTPYIIRTMPYDSICATEQVQLYRRRQTGIILCGCIIFSLPIIIFFVVMSIVLTTK</sequence>